<protein>
    <recommendedName>
        <fullName evidence="10">Major facilitator superfamily (MFS) profile domain-containing protein</fullName>
    </recommendedName>
</protein>
<reference evidence="8 9" key="1">
    <citation type="submission" date="2024-02" db="EMBL/GenBank/DDBJ databases">
        <authorList>
            <person name="Chen Y."/>
            <person name="Shah S."/>
            <person name="Dougan E. K."/>
            <person name="Thang M."/>
            <person name="Chan C."/>
        </authorList>
    </citation>
    <scope>NUCLEOTIDE SEQUENCE [LARGE SCALE GENOMIC DNA]</scope>
</reference>
<dbReference type="EMBL" id="CAXAMN010008891">
    <property type="protein sequence ID" value="CAK9027088.1"/>
    <property type="molecule type" value="Genomic_DNA"/>
</dbReference>
<dbReference type="InterPro" id="IPR005828">
    <property type="entry name" value="MFS_sugar_transport-like"/>
</dbReference>
<dbReference type="Pfam" id="PF00083">
    <property type="entry name" value="Sugar_tr"/>
    <property type="match status" value="1"/>
</dbReference>
<keyword evidence="3 7" id="KW-0812">Transmembrane</keyword>
<feature type="transmembrane region" description="Helical" evidence="7">
    <location>
        <begin position="159"/>
        <end position="180"/>
    </location>
</feature>
<feature type="region of interest" description="Disordered" evidence="6">
    <location>
        <begin position="453"/>
        <end position="479"/>
    </location>
</feature>
<organism evidence="8 9">
    <name type="scientific">Durusdinium trenchii</name>
    <dbReference type="NCBI Taxonomy" id="1381693"/>
    <lineage>
        <taxon>Eukaryota</taxon>
        <taxon>Sar</taxon>
        <taxon>Alveolata</taxon>
        <taxon>Dinophyceae</taxon>
        <taxon>Suessiales</taxon>
        <taxon>Symbiodiniaceae</taxon>
        <taxon>Durusdinium</taxon>
    </lineage>
</organism>
<proteinExistence type="predicted"/>
<keyword evidence="9" id="KW-1185">Reference proteome</keyword>
<comment type="subcellular location">
    <subcellularLocation>
        <location evidence="1">Membrane</location>
        <topology evidence="1">Multi-pass membrane protein</topology>
    </subcellularLocation>
</comment>
<feature type="transmembrane region" description="Helical" evidence="7">
    <location>
        <begin position="99"/>
        <end position="118"/>
    </location>
</feature>
<dbReference type="InterPro" id="IPR036259">
    <property type="entry name" value="MFS_trans_sf"/>
</dbReference>
<dbReference type="Proteomes" id="UP001642484">
    <property type="component" value="Unassembled WGS sequence"/>
</dbReference>
<keyword evidence="5 7" id="KW-0472">Membrane</keyword>
<dbReference type="SUPFAM" id="SSF103473">
    <property type="entry name" value="MFS general substrate transporter"/>
    <property type="match status" value="1"/>
</dbReference>
<evidence type="ECO:0000256" key="4">
    <source>
        <dbReference type="ARBA" id="ARBA00022989"/>
    </source>
</evidence>
<evidence type="ECO:0000256" key="3">
    <source>
        <dbReference type="ARBA" id="ARBA00022692"/>
    </source>
</evidence>
<evidence type="ECO:0000256" key="7">
    <source>
        <dbReference type="SAM" id="Phobius"/>
    </source>
</evidence>
<dbReference type="Gene3D" id="1.20.1250.20">
    <property type="entry name" value="MFS general substrate transporter like domains"/>
    <property type="match status" value="1"/>
</dbReference>
<feature type="transmembrane region" description="Helical" evidence="7">
    <location>
        <begin position="192"/>
        <end position="213"/>
    </location>
</feature>
<evidence type="ECO:0000313" key="8">
    <source>
        <dbReference type="EMBL" id="CAK9027088.1"/>
    </source>
</evidence>
<sequence length="660" mass="71347">MVRERGEAPATSGVPSLSEKIKEIGFGLYQVHVFVLCAGVVVAEAAGMQTSAALSSAIMKEFNVKGDLAQEAQMLSTYMGFALGTISSGSLGDYAGRRLPIMVAYCGMCGSLLGLYFLSSYASLCIGFSSFGFFAGLGIPAAFIALAEVCPTRLRGVTNAAMSLAFCCGDLWCALGFQLLLPDLVGKHWRQVLLWIGIPPCLLLAFGLLSPVARVDTAYFLAARGQVESVKALELMASMNGKRDQRLMVSESEDQTQRKCFKATSLVWGLIASNLLLLSVVLWLETGSQTSANALPDHDLLLPLLPEIQHRALWDVNLFDHPDEPYANYPTEAKIVTTSCVIDTVQAATYLGKAVVNIYRAEICPDDEPLGCTAPVAHTITSFIWVMAFLTSAASTCTATLDQAGSCVAAIMRDLATAGSTIYGFDEDCFLTHPRDTSWRVFQRWWKHLAKPEKRRLRGTDSSPEQFSEPGPAARDLPMSRNISAYRRKSSEIAERLRNLAGPGSAGGRAILPNVLFDAQTKGLPRDLVSAYQKVKTIDAKHKYKTERDFALANCVFDSVAAVTWITRALLSIEEAARNCPAPKACAVDILYVIGAFSYGAQVLSLAFVDCPKRGKREALCGADVTDVIGSMSIFVASTLQAAEYCDATFKRLPSTSSAR</sequence>
<accession>A0ABP0KJT1</accession>
<feature type="transmembrane region" description="Helical" evidence="7">
    <location>
        <begin position="266"/>
        <end position="284"/>
    </location>
</feature>
<dbReference type="PANTHER" id="PTHR23511">
    <property type="entry name" value="SYNAPTIC VESICLE GLYCOPROTEIN 2"/>
    <property type="match status" value="1"/>
</dbReference>
<dbReference type="PANTHER" id="PTHR23511:SF34">
    <property type="entry name" value="SYNAPTIC VESICLE GLYCOPROTEIN 2"/>
    <property type="match status" value="1"/>
</dbReference>
<gene>
    <name evidence="8" type="ORF">CCMP2556_LOCUS16625</name>
</gene>
<evidence type="ECO:0000256" key="6">
    <source>
        <dbReference type="SAM" id="MobiDB-lite"/>
    </source>
</evidence>
<evidence type="ECO:0000256" key="1">
    <source>
        <dbReference type="ARBA" id="ARBA00004141"/>
    </source>
</evidence>
<name>A0ABP0KJT1_9DINO</name>
<keyword evidence="2" id="KW-0813">Transport</keyword>
<feature type="transmembrane region" description="Helical" evidence="7">
    <location>
        <begin position="124"/>
        <end position="147"/>
    </location>
</feature>
<evidence type="ECO:0000256" key="5">
    <source>
        <dbReference type="ARBA" id="ARBA00023136"/>
    </source>
</evidence>
<evidence type="ECO:0008006" key="10">
    <source>
        <dbReference type="Google" id="ProtNLM"/>
    </source>
</evidence>
<evidence type="ECO:0000313" key="9">
    <source>
        <dbReference type="Proteomes" id="UP001642484"/>
    </source>
</evidence>
<evidence type="ECO:0000256" key="2">
    <source>
        <dbReference type="ARBA" id="ARBA00022448"/>
    </source>
</evidence>
<comment type="caution">
    <text evidence="8">The sequence shown here is derived from an EMBL/GenBank/DDBJ whole genome shotgun (WGS) entry which is preliminary data.</text>
</comment>
<keyword evidence="4 7" id="KW-1133">Transmembrane helix</keyword>